<organism evidence="2 3">
    <name type="scientific">Achromobacter animicus</name>
    <dbReference type="NCBI Taxonomy" id="1389935"/>
    <lineage>
        <taxon>Bacteria</taxon>
        <taxon>Pseudomonadati</taxon>
        <taxon>Pseudomonadota</taxon>
        <taxon>Betaproteobacteria</taxon>
        <taxon>Burkholderiales</taxon>
        <taxon>Alcaligenaceae</taxon>
        <taxon>Achromobacter</taxon>
    </lineage>
</organism>
<feature type="region of interest" description="Disordered" evidence="1">
    <location>
        <begin position="137"/>
        <end position="169"/>
    </location>
</feature>
<feature type="region of interest" description="Disordered" evidence="1">
    <location>
        <begin position="1"/>
        <end position="39"/>
    </location>
</feature>
<sequence length="1448" mass="154605">MATKKPRPAAKTDTVKRREPAAGEPAAGEPAAGEPAAGGLAAGGPRVVIDGGVVRIPPILPLFPPDHNRNFFDGSRPGHPVLRADDLLALRIELRNLTITPGQPPRLQKTASGAATLILHFPPQSIAEETFFETAAAGTKNPDPPRPGTPAKPEPSGGGAEPPTGPPVRARIANESRLAFTVPDGFDVPYTLEGVLQAVESLPLAVPANARPPTAKAPRPPLRWHDLLEIGFDKRVAKLPPAQRAALSSFALRNARIAMQPDAPGANLLLRQASGSPGLRAYRLPAVRTDVPPLRAGDIAIPVPRGPRPAPPTAQQTAIELPWRLILSPYAQERWRHAKSPATSAATLHTELWHSRLLAPASADPDVEPPQADAQRTVRAVWALGGEGTTKPMQSAFPVPASTYLPAPGISPFRMPMDDFDRFQIAHLSSNFSVANYAPQAIGTNLLMLSALGAWLDSRGNWDAPGLSLEEWTHRGTMGRDHYVRVVYKGLLFPFGHRVSLIKVSERKFHRDRSGNPAYLRQRLFIVVREREKVFAHPDYVTRDPAGNTVFLHRQMPLTSVRILTSSTPNLDSPLASPGGILGQLLFWPYVGGAPFRFACAATDIDGRVMQFDLPMIFMDGGEACPRKQSGQWLTPMFDKAEDFAETARTAWRNAPLSQRSAPMNQQQVTLAPSQKAGDTAAQADSLEFDAVVDKGNVQLRAYSDDLTGPVFYPYIRRAAIRIAALAKLTGSAKNSTLAWNPYYLAHGFDGNAGQVFGDIDAEPGYQGGASLDFSAQGDRSGGFVQPNLRPTALSRLAGPISGKADDFIAGRMIGADVFPASGGGLPLPLLFGCIPLGDVIQVVEDVAGQADKVPRFVAEACSQLESLVNDAGRLYGLVAGMVQEPGRIAQGALTALDDTLDDLQAQAEAYAQPLVQNARDQVDALAAAATAISAQVAQLAGMSFDTAPALPGLPAALTTAQGAITNLRGAADAKVGGVSLPSGLRQSLLEAARTAEILVNGLGVVPVLLTQGKTLYDALDALVGQPDQLGAIFSDPTVLKPRLQAVSAAVQPLADTIAASVLLDGAPRQLLTTALRAVKTAMDAVLASAELLEMLTGDELTLRFDWNPAIKSWSLVAGEPPLFRVNDPQGFRVAVEAKVRKNGQSAPKLSVTCSLKSFDLVLIAPASFLELNFEKIEFRVNTASKMNVDVLLTGIKFVGPLSFVETLRDLIPLDGFSDPPHLDITPQGIDAGYNVALPAIAIGVFNLSNLSLGAGFTVPFIGQPLSVRFNFCTREQPFNLSVCMFGGGGFFGITLDPKGVQIMEAAFEFGASVSVNLGVASGGVHVMAGIYFRMEQTACSLTGYFRMGGYVSVLGLISVSIELYLEMRYEFESGKCAGRATLTIEIEIFMFSKTVEISCERKFAGANGDPGFRDLMGPRPDLPLDEELALIDDDSRYAWREYAEAFA</sequence>
<accession>A0A6S6ZYF9</accession>
<feature type="compositionally biased region" description="Pro residues" evidence="1">
    <location>
        <begin position="142"/>
        <end position="153"/>
    </location>
</feature>
<gene>
    <name evidence="2" type="ORF">LMG26690_02767</name>
</gene>
<keyword evidence="3" id="KW-1185">Reference proteome</keyword>
<evidence type="ECO:0000313" key="2">
    <source>
        <dbReference type="EMBL" id="CAB3703446.1"/>
    </source>
</evidence>
<evidence type="ECO:0000256" key="1">
    <source>
        <dbReference type="SAM" id="MobiDB-lite"/>
    </source>
</evidence>
<dbReference type="Proteomes" id="UP000494214">
    <property type="component" value="Unassembled WGS sequence"/>
</dbReference>
<evidence type="ECO:0000313" key="3">
    <source>
        <dbReference type="Proteomes" id="UP000494214"/>
    </source>
</evidence>
<proteinExistence type="predicted"/>
<name>A0A6S6ZYF9_9BURK</name>
<dbReference type="EMBL" id="CADIJM010000004">
    <property type="protein sequence ID" value="CAB3703446.1"/>
    <property type="molecule type" value="Genomic_DNA"/>
</dbReference>
<reference evidence="2 3" key="1">
    <citation type="submission" date="2020-04" db="EMBL/GenBank/DDBJ databases">
        <authorList>
            <person name="De Canck E."/>
        </authorList>
    </citation>
    <scope>NUCLEOTIDE SEQUENCE [LARGE SCALE GENOMIC DNA]</scope>
    <source>
        <strain evidence="2 3">LMG 26690</strain>
    </source>
</reference>
<protein>
    <submittedName>
        <fullName evidence="2">Uncharacterized protein</fullName>
    </submittedName>
</protein>
<feature type="compositionally biased region" description="Low complexity" evidence="1">
    <location>
        <begin position="22"/>
        <end position="39"/>
    </location>
</feature>